<evidence type="ECO:0000313" key="2">
    <source>
        <dbReference type="EMBL" id="ORL63210.1"/>
    </source>
</evidence>
<dbReference type="OrthoDB" id="6711110at2"/>
<feature type="transmembrane region" description="Helical" evidence="1">
    <location>
        <begin position="33"/>
        <end position="53"/>
    </location>
</feature>
<comment type="caution">
    <text evidence="2">The sequence shown here is derived from an EMBL/GenBank/DDBJ whole genome shotgun (WGS) entry which is preliminary data.</text>
</comment>
<dbReference type="EMBL" id="NBWC01000023">
    <property type="protein sequence ID" value="ORL63210.1"/>
    <property type="molecule type" value="Genomic_DNA"/>
</dbReference>
<keyword evidence="1" id="KW-0812">Transmembrane</keyword>
<dbReference type="Proteomes" id="UP000193675">
    <property type="component" value="Unassembled WGS sequence"/>
</dbReference>
<feature type="transmembrane region" description="Helical" evidence="1">
    <location>
        <begin position="181"/>
        <end position="202"/>
    </location>
</feature>
<name>A0A1X0ZUC1_PSEPU</name>
<reference evidence="2 3" key="1">
    <citation type="submission" date="2017-04" db="EMBL/GenBank/DDBJ databases">
        <title>Presence of VIM-2 positive Pseudomonas species in chickens and their surrounding environment.</title>
        <authorList>
            <person name="Zhang R."/>
        </authorList>
    </citation>
    <scope>NUCLEOTIDE SEQUENCE [LARGE SCALE GENOMIC DNA]</scope>
    <source>
        <strain evidence="2 3">DZ-C18</strain>
    </source>
</reference>
<evidence type="ECO:0000256" key="1">
    <source>
        <dbReference type="SAM" id="Phobius"/>
    </source>
</evidence>
<keyword evidence="1" id="KW-0472">Membrane</keyword>
<feature type="transmembrane region" description="Helical" evidence="1">
    <location>
        <begin position="149"/>
        <end position="169"/>
    </location>
</feature>
<feature type="transmembrane region" description="Helical" evidence="1">
    <location>
        <begin position="65"/>
        <end position="86"/>
    </location>
</feature>
<accession>A0A1X0ZUC1</accession>
<feature type="transmembrane region" description="Helical" evidence="1">
    <location>
        <begin position="98"/>
        <end position="116"/>
    </location>
</feature>
<proteinExistence type="predicted"/>
<organism evidence="2 3">
    <name type="scientific">Pseudomonas putida</name>
    <name type="common">Arthrobacter siderocapsulatus</name>
    <dbReference type="NCBI Taxonomy" id="303"/>
    <lineage>
        <taxon>Bacteria</taxon>
        <taxon>Pseudomonadati</taxon>
        <taxon>Pseudomonadota</taxon>
        <taxon>Gammaproteobacteria</taxon>
        <taxon>Pseudomonadales</taxon>
        <taxon>Pseudomonadaceae</taxon>
        <taxon>Pseudomonas</taxon>
    </lineage>
</organism>
<dbReference type="RefSeq" id="WP_084857576.1">
    <property type="nucleotide sequence ID" value="NZ_JAOTEI010000045.1"/>
</dbReference>
<protein>
    <submittedName>
        <fullName evidence="2">Uncharacterized protein</fullName>
    </submittedName>
</protein>
<dbReference type="AlphaFoldDB" id="A0A1X0ZUC1"/>
<sequence length="216" mass="24216">METKDVLALLTCVLLVLSGSTYGIKFLRRGNFLLGLEWLIVAFSGTNFLIYLLTQSQIAYGISYFCDAFSRGFGIPIVTVLGLMAVTHGFRPSAGKDALIFAITFVCTFVMIKADFMIKPLPYFYVIMWAGYTVYLAYFISRLAMVGEYLHAFGVTLAAMLGLLVACIYDFYPIPGDDTKAVFMSIALASWSFMMIQLYYAYFALERTKHQAVPVR</sequence>
<gene>
    <name evidence="2" type="ORF">B7H17_15960</name>
</gene>
<keyword evidence="1" id="KW-1133">Transmembrane helix</keyword>
<feature type="transmembrane region" description="Helical" evidence="1">
    <location>
        <begin position="123"/>
        <end position="143"/>
    </location>
</feature>
<evidence type="ECO:0000313" key="3">
    <source>
        <dbReference type="Proteomes" id="UP000193675"/>
    </source>
</evidence>